<accession>A0AAJ5WPM4</accession>
<evidence type="ECO:0000313" key="2">
    <source>
        <dbReference type="EMBL" id="WEK34606.1"/>
    </source>
</evidence>
<evidence type="ECO:0000313" key="3">
    <source>
        <dbReference type="Proteomes" id="UP001220610"/>
    </source>
</evidence>
<dbReference type="AlphaFoldDB" id="A0AAJ5WPM4"/>
<name>A0AAJ5WPM4_9BACT</name>
<proteinExistence type="predicted"/>
<gene>
    <name evidence="2" type="ORF">P0Y53_19135</name>
</gene>
<reference evidence="2" key="1">
    <citation type="submission" date="2023-03" db="EMBL/GenBank/DDBJ databases">
        <title>Andean soil-derived lignocellulolytic bacterial consortium as a source of novel taxa and putative plastic-active enzymes.</title>
        <authorList>
            <person name="Diaz-Garcia L."/>
            <person name="Chuvochina M."/>
            <person name="Feuerriegel G."/>
            <person name="Bunk B."/>
            <person name="Sproer C."/>
            <person name="Streit W.R."/>
            <person name="Rodriguez L.M."/>
            <person name="Overmann J."/>
            <person name="Jimenez D.J."/>
        </authorList>
    </citation>
    <scope>NUCLEOTIDE SEQUENCE</scope>
    <source>
        <strain evidence="2">MAG 7</strain>
    </source>
</reference>
<evidence type="ECO:0000256" key="1">
    <source>
        <dbReference type="SAM" id="SignalP"/>
    </source>
</evidence>
<keyword evidence="1" id="KW-0732">Signal</keyword>
<feature type="chain" id="PRO_5042468590" evidence="1">
    <location>
        <begin position="23"/>
        <end position="527"/>
    </location>
</feature>
<feature type="signal peptide" evidence="1">
    <location>
        <begin position="1"/>
        <end position="22"/>
    </location>
</feature>
<organism evidence="2 3">
    <name type="scientific">Candidatus Pseudobacter hemicellulosilyticus</name>
    <dbReference type="NCBI Taxonomy" id="3121375"/>
    <lineage>
        <taxon>Bacteria</taxon>
        <taxon>Pseudomonadati</taxon>
        <taxon>Bacteroidota</taxon>
        <taxon>Chitinophagia</taxon>
        <taxon>Chitinophagales</taxon>
        <taxon>Chitinophagaceae</taxon>
        <taxon>Pseudobacter</taxon>
    </lineage>
</organism>
<dbReference type="EMBL" id="CP119311">
    <property type="protein sequence ID" value="WEK34606.1"/>
    <property type="molecule type" value="Genomic_DNA"/>
</dbReference>
<dbReference type="Proteomes" id="UP001220610">
    <property type="component" value="Chromosome"/>
</dbReference>
<protein>
    <submittedName>
        <fullName evidence="2">Uncharacterized protein</fullName>
    </submittedName>
</protein>
<sequence>MKKLIVGSFMGCLFPFLLFAQAKSGAESTPAASGSTTSSLDRIKMQKVYLDLNAQVFTTALPFDVPFLIVGEYDSVVLEVKGYSKEGIASIDEVLKTAAFSGWNQRTQKKDPFILLYKSRLKPNKEYTFVFQFIRLLYPEELAQIQDLATEKLNAFLKGKIDRGLNTDVSEVDINGVANVILLEVGKELKKKGLEVKPVDAALNYGQAVSNAVLTISDNLQEFIKTPLMRLNNQVNYHKGKRNNFIQLRQDPKYKSSKQVDTIIVALEDLSDSVNTARVLTDVDREKYQEAITSIKKLAMHPDWIAAGQPDKNISKAITTQLQEIVENLPEIEDRGVLRMSNYQEEVDKLIKTHAASLAKEISSLIYYNIHLSGTTHGDFEARGKYYFSADIGVAFTPAIGRATPYLGTNIYLRPVNKERPLLWSDPFWDQLGRRFSLLAGISYVSVSKSGKRSDLLGNTFNLLAGGGFRINDGFRINGGWLFYNEESANPLIDKNQIVGKPFVALSFDVDINSVFKTVFGTTVPNK</sequence>